<keyword evidence="5" id="KW-0479">Metal-binding</keyword>
<keyword evidence="4" id="KW-0004">4Fe-4S</keyword>
<evidence type="ECO:0000256" key="1">
    <source>
        <dbReference type="ARBA" id="ARBA00001966"/>
    </source>
</evidence>
<accession>A0A834YT74</accession>
<sequence length="1240" mass="140263">MQFAPVTPDQGKRVERNQLSEIAKFHIDERSNQEKYQIPHAAFTSLTENHNPNKGGDYGIDLNKTPRQKPPKRKKHRPKVVREGKPKTTPTPVTPKCSSSKEKPLVKRTYVRRKGLKTSTTDSAVDPSFEPPVKTCRRVLNFNNMHAFKLNSESQSQGMELMESPREDLTVLSGNGNETEHAGPNKNSSRSGCTLVNHNTMADGIDQLVFPAKTVKITVKFILKSGAQSVPKSQNDSNCSTHALVANAKGERGSKRANFHTPGHIERMTKKRSKGCTRVRDLASLTALAEFNHLPHTTPKRAQASADRQWIENSNGPPTCIEALVADNHSKIKTKQRTKKGPSLSVSYFANEVSLREHVNAASDYGQTLAKSRGLRGVIRKYIDPIDEIVQRLNCLDINGRSNKIIQQEQNALVPLGGHGIMIPYKEPYDRTKKRRRRAKVDLDPETNRVWNLLMGKEDSKDVEGTYKDKEKRWEEERTVFHGRADSFIARMHLVQGDRRFSQWKGSVVDSVIGVFLTQNVSDHLSSSAYMSLAAQFPLQSTSNHRACYEEETGISVEEPETCIPDLNDSNKWHEKMSSQPVCNKSSMTHHETENIEQREVVSSIESFGSNIGDVRSEGNSRGKQFVVCERRLEMCHESPENKVPEPTFKEQIYSSGKAFSATNTDTLKANKGKVQRVNKNTFEWDSLRKQAYSDGRKRERNSGTMDSLDWEAVRCANVGEISQAIRERGMNNKLAERIKDFLNRLVKEQGSIDLEWLRDVPPDKAKEYLLSIWGLGLKSVECVRLLTLHHLAFPVDTNVGRIAVRLGWVPLQPLPESLQLHLLEMYPMLQSIQRYLWPRLCKLDQQTLYELHYQMITFGKVFCTKKNPNCNACPMRGECKHFASAFASARLALPGPEEKRIVNSAIPTEAEKRIVNSAIPTEADQHPSVVAKQVPLLLPEAANLHSEAGFEISKSEPIIEMPETPDSEWAEISQSDIEDAFYEDPEEIPTIKLDVEEFKVNLQNYMQESNMELQEGEMSKALVALSSEAASIPTPKLKYISRLRTEHQVYELPDSHPLLQGLDRREPDDPSSYLLAIWTPGETENSIQPPETRCGSQESGKFCREKTCFSCNSIREENSQTVRGTLLIPCRTAMRGRFPLNGTYFQVNEVFADHDSSLNPIDVPRAWIWNLPKRAVYFGTSVTTIFKGLSTEGIQSCFWRGFVCVRGFDQKRRAPRPLIARLHFPAYKLAKTKMTTKDE</sequence>
<evidence type="ECO:0000256" key="2">
    <source>
        <dbReference type="ARBA" id="ARBA00004123"/>
    </source>
</evidence>
<feature type="compositionally biased region" description="Basic residues" evidence="10">
    <location>
        <begin position="66"/>
        <end position="79"/>
    </location>
</feature>
<dbReference type="CDD" id="cd00056">
    <property type="entry name" value="ENDO3c"/>
    <property type="match status" value="1"/>
</dbReference>
<dbReference type="SMART" id="SM00525">
    <property type="entry name" value="FES"/>
    <property type="match status" value="1"/>
</dbReference>
<evidence type="ECO:0000313" key="12">
    <source>
        <dbReference type="EMBL" id="KAF8393755.1"/>
    </source>
</evidence>
<comment type="cofactor">
    <cofactor evidence="1">
        <name>[4Fe-4S] cluster</name>
        <dbReference type="ChEBI" id="CHEBI:49883"/>
    </cofactor>
</comment>
<dbReference type="Proteomes" id="UP000655225">
    <property type="component" value="Unassembled WGS sequence"/>
</dbReference>
<keyword evidence="13" id="KW-1185">Reference proteome</keyword>
<dbReference type="OrthoDB" id="5607at2759"/>
<evidence type="ECO:0000256" key="9">
    <source>
        <dbReference type="ARBA" id="ARBA00023242"/>
    </source>
</evidence>
<evidence type="ECO:0000313" key="13">
    <source>
        <dbReference type="Proteomes" id="UP000655225"/>
    </source>
</evidence>
<dbReference type="Gene3D" id="1.10.1670.10">
    <property type="entry name" value="Helix-hairpin-Helix base-excision DNA repair enzymes (C-terminal)"/>
    <property type="match status" value="1"/>
</dbReference>
<dbReference type="GO" id="GO:0005634">
    <property type="term" value="C:nucleus"/>
    <property type="evidence" value="ECO:0007669"/>
    <property type="project" value="UniProtKB-SubCell"/>
</dbReference>
<feature type="region of interest" description="Disordered" evidence="10">
    <location>
        <begin position="172"/>
        <end position="191"/>
    </location>
</feature>
<dbReference type="GO" id="GO:0046872">
    <property type="term" value="F:metal ion binding"/>
    <property type="evidence" value="ECO:0007669"/>
    <property type="project" value="UniProtKB-KW"/>
</dbReference>
<proteinExistence type="inferred from homology"/>
<comment type="subcellular location">
    <subcellularLocation>
        <location evidence="2">Nucleus</location>
    </subcellularLocation>
</comment>
<dbReference type="PANTHER" id="PTHR46213">
    <property type="entry name" value="TRANSCRIPTIONAL ACTIVATOR DEMETER"/>
    <property type="match status" value="1"/>
</dbReference>
<dbReference type="GO" id="GO:0019104">
    <property type="term" value="F:DNA N-glycosylase activity"/>
    <property type="evidence" value="ECO:0007669"/>
    <property type="project" value="InterPro"/>
</dbReference>
<dbReference type="EMBL" id="JABCRI010000014">
    <property type="protein sequence ID" value="KAF8393755.1"/>
    <property type="molecule type" value="Genomic_DNA"/>
</dbReference>
<dbReference type="GO" id="GO:0003677">
    <property type="term" value="F:DNA binding"/>
    <property type="evidence" value="ECO:0007669"/>
    <property type="project" value="UniProtKB-KW"/>
</dbReference>
<comment type="similarity">
    <text evidence="3">Belongs to the DNA glycosylase family. DEMETER subfamily.</text>
</comment>
<dbReference type="InterPro" id="IPR011257">
    <property type="entry name" value="DNA_glycosylase"/>
</dbReference>
<evidence type="ECO:0000256" key="7">
    <source>
        <dbReference type="ARBA" id="ARBA00023014"/>
    </source>
</evidence>
<dbReference type="GO" id="GO:0141166">
    <property type="term" value="P:chromosomal 5-methylcytosine DNA demethylation pathway"/>
    <property type="evidence" value="ECO:0007669"/>
    <property type="project" value="InterPro"/>
</dbReference>
<evidence type="ECO:0000256" key="3">
    <source>
        <dbReference type="ARBA" id="ARBA00005646"/>
    </source>
</evidence>
<evidence type="ECO:0000256" key="4">
    <source>
        <dbReference type="ARBA" id="ARBA00022485"/>
    </source>
</evidence>
<dbReference type="SUPFAM" id="SSF48150">
    <property type="entry name" value="DNA-glycosylase"/>
    <property type="match status" value="1"/>
</dbReference>
<dbReference type="InterPro" id="IPR044811">
    <property type="entry name" value="DME/ROS1"/>
</dbReference>
<dbReference type="GO" id="GO:0006284">
    <property type="term" value="P:base-excision repair"/>
    <property type="evidence" value="ECO:0007669"/>
    <property type="project" value="InterPro"/>
</dbReference>
<evidence type="ECO:0000259" key="11">
    <source>
        <dbReference type="SMART" id="SM00478"/>
    </source>
</evidence>
<keyword evidence="9" id="KW-0539">Nucleus</keyword>
<evidence type="ECO:0000256" key="10">
    <source>
        <dbReference type="SAM" id="MobiDB-lite"/>
    </source>
</evidence>
<evidence type="ECO:0000256" key="6">
    <source>
        <dbReference type="ARBA" id="ARBA00023004"/>
    </source>
</evidence>
<dbReference type="InterPro" id="IPR028924">
    <property type="entry name" value="Perm-CXXC"/>
</dbReference>
<dbReference type="InterPro" id="IPR023170">
    <property type="entry name" value="HhH_base_excis_C"/>
</dbReference>
<gene>
    <name evidence="12" type="ORF">HHK36_019953</name>
</gene>
<dbReference type="PANTHER" id="PTHR46213:SF13">
    <property type="entry name" value="DEMETER-LIKE PROTEIN 2-RELATED"/>
    <property type="match status" value="1"/>
</dbReference>
<dbReference type="FunFam" id="1.10.1670.10:FF:000004">
    <property type="entry name" value="DNA glycosylase/AP lyase ROS1"/>
    <property type="match status" value="1"/>
</dbReference>
<organism evidence="12 13">
    <name type="scientific">Tetracentron sinense</name>
    <name type="common">Spur-leaf</name>
    <dbReference type="NCBI Taxonomy" id="13715"/>
    <lineage>
        <taxon>Eukaryota</taxon>
        <taxon>Viridiplantae</taxon>
        <taxon>Streptophyta</taxon>
        <taxon>Embryophyta</taxon>
        <taxon>Tracheophyta</taxon>
        <taxon>Spermatophyta</taxon>
        <taxon>Magnoliopsida</taxon>
        <taxon>Trochodendrales</taxon>
        <taxon>Trochodendraceae</taxon>
        <taxon>Tetracentron</taxon>
    </lineage>
</organism>
<name>A0A834YT74_TETSI</name>
<keyword evidence="7" id="KW-0411">Iron-sulfur</keyword>
<dbReference type="GO" id="GO:0051539">
    <property type="term" value="F:4 iron, 4 sulfur cluster binding"/>
    <property type="evidence" value="ECO:0007669"/>
    <property type="project" value="UniProtKB-KW"/>
</dbReference>
<feature type="compositionally biased region" description="Low complexity" evidence="10">
    <location>
        <begin position="87"/>
        <end position="98"/>
    </location>
</feature>
<dbReference type="SMART" id="SM00478">
    <property type="entry name" value="ENDO3c"/>
    <property type="match status" value="1"/>
</dbReference>
<protein>
    <recommendedName>
        <fullName evidence="11">HhH-GPD domain-containing protein</fullName>
    </recommendedName>
</protein>
<keyword evidence="8" id="KW-0238">DNA-binding</keyword>
<evidence type="ECO:0000256" key="5">
    <source>
        <dbReference type="ARBA" id="ARBA00022723"/>
    </source>
</evidence>
<feature type="domain" description="HhH-GPD" evidence="11">
    <location>
        <begin position="700"/>
        <end position="842"/>
    </location>
</feature>
<keyword evidence="6" id="KW-0408">Iron</keyword>
<dbReference type="InterPro" id="IPR028925">
    <property type="entry name" value="RRM_DME"/>
</dbReference>
<dbReference type="AlphaFoldDB" id="A0A834YT74"/>
<dbReference type="OMA" id="THHETEN"/>
<reference evidence="12 13" key="1">
    <citation type="submission" date="2020-04" db="EMBL/GenBank/DDBJ databases">
        <title>Plant Genome Project.</title>
        <authorList>
            <person name="Zhang R.-G."/>
        </authorList>
    </citation>
    <scope>NUCLEOTIDE SEQUENCE [LARGE SCALE GENOMIC DNA]</scope>
    <source>
        <strain evidence="12">YNK0</strain>
        <tissue evidence="12">Leaf</tissue>
    </source>
</reference>
<dbReference type="Pfam" id="PF15629">
    <property type="entry name" value="Perm-CXXC"/>
    <property type="match status" value="1"/>
</dbReference>
<dbReference type="GO" id="GO:0035514">
    <property type="term" value="F:DNA demethylase activity"/>
    <property type="evidence" value="ECO:0007669"/>
    <property type="project" value="InterPro"/>
</dbReference>
<feature type="region of interest" description="Disordered" evidence="10">
    <location>
        <begin position="40"/>
        <end position="104"/>
    </location>
</feature>
<comment type="caution">
    <text evidence="12">The sequence shown here is derived from an EMBL/GenBank/DDBJ whole genome shotgun (WGS) entry which is preliminary data.</text>
</comment>
<evidence type="ECO:0000256" key="8">
    <source>
        <dbReference type="ARBA" id="ARBA00023125"/>
    </source>
</evidence>
<dbReference type="Pfam" id="PF15628">
    <property type="entry name" value="RRM_DME"/>
    <property type="match status" value="1"/>
</dbReference>
<dbReference type="InterPro" id="IPR003265">
    <property type="entry name" value="HhH-GPD_domain"/>
</dbReference>
<dbReference type="InterPro" id="IPR003651">
    <property type="entry name" value="Endonuclease3_FeS-loop_motif"/>
</dbReference>